<accession>A0A7J7NIR2</accession>
<feature type="domain" description="SWIM-type" evidence="2">
    <location>
        <begin position="142"/>
        <end position="179"/>
    </location>
</feature>
<dbReference type="OrthoDB" id="1703243at2759"/>
<keyword evidence="1" id="KW-0862">Zinc</keyword>
<evidence type="ECO:0000259" key="2">
    <source>
        <dbReference type="PROSITE" id="PS50966"/>
    </source>
</evidence>
<comment type="caution">
    <text evidence="3">The sequence shown here is derived from an EMBL/GenBank/DDBJ whole genome shotgun (WGS) entry which is preliminary data.</text>
</comment>
<dbReference type="PANTHER" id="PTHR33977">
    <property type="entry name" value="ZINC ION BINDING PROTEIN"/>
    <property type="match status" value="1"/>
</dbReference>
<dbReference type="GO" id="GO:0008270">
    <property type="term" value="F:zinc ion binding"/>
    <property type="evidence" value="ECO:0007669"/>
    <property type="project" value="UniProtKB-KW"/>
</dbReference>
<keyword evidence="4" id="KW-1185">Reference proteome</keyword>
<dbReference type="EMBL" id="JACGCM010000764">
    <property type="protein sequence ID" value="KAF6167141.1"/>
    <property type="molecule type" value="Genomic_DNA"/>
</dbReference>
<dbReference type="PROSITE" id="PS50966">
    <property type="entry name" value="ZF_SWIM"/>
    <property type="match status" value="1"/>
</dbReference>
<reference evidence="3 4" key="1">
    <citation type="journal article" date="2020" name="IScience">
        <title>Genome Sequencing of the Endangered Kingdonia uniflora (Circaeasteraceae, Ranunculales) Reveals Potential Mechanisms of Evolutionary Specialization.</title>
        <authorList>
            <person name="Sun Y."/>
            <person name="Deng T."/>
            <person name="Zhang A."/>
            <person name="Moore M.J."/>
            <person name="Landis J.B."/>
            <person name="Lin N."/>
            <person name="Zhang H."/>
            <person name="Zhang X."/>
            <person name="Huang J."/>
            <person name="Zhang X."/>
            <person name="Sun H."/>
            <person name="Wang H."/>
        </authorList>
    </citation>
    <scope>NUCLEOTIDE SEQUENCE [LARGE SCALE GENOMIC DNA]</scope>
    <source>
        <strain evidence="3">TB1705</strain>
        <tissue evidence="3">Leaf</tissue>
    </source>
</reference>
<name>A0A7J7NIR2_9MAGN</name>
<protein>
    <recommendedName>
        <fullName evidence="2">SWIM-type domain-containing protein</fullName>
    </recommendedName>
</protein>
<proteinExistence type="predicted"/>
<keyword evidence="1" id="KW-0863">Zinc-finger</keyword>
<evidence type="ECO:0000256" key="1">
    <source>
        <dbReference type="PROSITE-ProRule" id="PRU00325"/>
    </source>
</evidence>
<dbReference type="Proteomes" id="UP000541444">
    <property type="component" value="Unassembled WGS sequence"/>
</dbReference>
<dbReference type="InterPro" id="IPR007527">
    <property type="entry name" value="Znf_SWIM"/>
</dbReference>
<evidence type="ECO:0000313" key="3">
    <source>
        <dbReference type="EMBL" id="KAF6167141.1"/>
    </source>
</evidence>
<dbReference type="AlphaFoldDB" id="A0A7J7NIR2"/>
<organism evidence="3 4">
    <name type="scientific">Kingdonia uniflora</name>
    <dbReference type="NCBI Taxonomy" id="39325"/>
    <lineage>
        <taxon>Eukaryota</taxon>
        <taxon>Viridiplantae</taxon>
        <taxon>Streptophyta</taxon>
        <taxon>Embryophyta</taxon>
        <taxon>Tracheophyta</taxon>
        <taxon>Spermatophyta</taxon>
        <taxon>Magnoliopsida</taxon>
        <taxon>Ranunculales</taxon>
        <taxon>Circaeasteraceae</taxon>
        <taxon>Kingdonia</taxon>
    </lineage>
</organism>
<keyword evidence="1" id="KW-0479">Metal-binding</keyword>
<sequence length="287" mass="33174">MIPWRSSSKILLTKLLLCNTSKPPGCLRLMWLLIMKTLPLASEESSGAIEAYHLKLKLKLYDDSNLGALQRVDWLVYKLTTELLSSYWLDRYADESDSFKNVKEEYISSTSWHRALEIPDEVVVLEEENHHFAKVLSQKDATQSHIVWNPGSEFSFCDCAWAMQGNLCKHVIKSNMVFEKFSLSFRSFREILINLWQKPMDDSFALDQSIAWTHNILDQIQRLVELDNCKDISKIVDSLPLKWVAKKGRTFIGRPSSTLALPPNVKSSCKKVVVRKSRKRKRVARLR</sequence>
<gene>
    <name evidence="3" type="ORF">GIB67_029779</name>
</gene>
<evidence type="ECO:0000313" key="4">
    <source>
        <dbReference type="Proteomes" id="UP000541444"/>
    </source>
</evidence>
<dbReference type="PANTHER" id="PTHR33977:SF2">
    <property type="entry name" value="OS09G0309100 PROTEIN"/>
    <property type="match status" value="1"/>
</dbReference>